<dbReference type="PANTHER" id="PTHR48057">
    <property type="entry name" value="LEUCINE-RICH REPEAT SERINE/THREONINE-PROTEIN KINASE 1"/>
    <property type="match status" value="1"/>
</dbReference>
<feature type="compositionally biased region" description="Low complexity" evidence="5">
    <location>
        <begin position="47"/>
        <end position="59"/>
    </location>
</feature>
<dbReference type="SUPFAM" id="SSF52058">
    <property type="entry name" value="L domain-like"/>
    <property type="match status" value="1"/>
</dbReference>
<evidence type="ECO:0000313" key="6">
    <source>
        <dbReference type="EMBL" id="CAB9507067.1"/>
    </source>
</evidence>
<feature type="region of interest" description="Disordered" evidence="5">
    <location>
        <begin position="455"/>
        <end position="560"/>
    </location>
</feature>
<feature type="compositionally biased region" description="Polar residues" evidence="5">
    <location>
        <begin position="922"/>
        <end position="934"/>
    </location>
</feature>
<feature type="compositionally biased region" description="Polar residues" evidence="5">
    <location>
        <begin position="172"/>
        <end position="186"/>
    </location>
</feature>
<evidence type="ECO:0000256" key="2">
    <source>
        <dbReference type="ARBA" id="ARBA00022475"/>
    </source>
</evidence>
<proteinExistence type="predicted"/>
<dbReference type="InterPro" id="IPR032675">
    <property type="entry name" value="LRR_dom_sf"/>
</dbReference>
<evidence type="ECO:0000313" key="7">
    <source>
        <dbReference type="Proteomes" id="UP001153069"/>
    </source>
</evidence>
<feature type="region of interest" description="Disordered" evidence="5">
    <location>
        <begin position="963"/>
        <end position="985"/>
    </location>
</feature>
<feature type="compositionally biased region" description="Basic and acidic residues" evidence="5">
    <location>
        <begin position="455"/>
        <end position="483"/>
    </location>
</feature>
<feature type="region of interest" description="Disordered" evidence="5">
    <location>
        <begin position="901"/>
        <end position="947"/>
    </location>
</feature>
<feature type="region of interest" description="Disordered" evidence="5">
    <location>
        <begin position="222"/>
        <end position="250"/>
    </location>
</feature>
<reference evidence="6" key="1">
    <citation type="submission" date="2020-06" db="EMBL/GenBank/DDBJ databases">
        <authorList>
            <consortium name="Plant Systems Biology data submission"/>
        </authorList>
    </citation>
    <scope>NUCLEOTIDE SEQUENCE</scope>
    <source>
        <strain evidence="6">D6</strain>
    </source>
</reference>
<feature type="compositionally biased region" description="Polar residues" evidence="5">
    <location>
        <begin position="516"/>
        <end position="531"/>
    </location>
</feature>
<dbReference type="FunFam" id="3.80.10.10:FF:000041">
    <property type="entry name" value="LRR receptor-like serine/threonine-protein kinase ERECTA"/>
    <property type="match status" value="1"/>
</dbReference>
<keyword evidence="6" id="KW-0808">Transferase</keyword>
<gene>
    <name evidence="6" type="ORF">SEMRO_291_G109470.1</name>
</gene>
<feature type="region of interest" description="Disordered" evidence="5">
    <location>
        <begin position="1578"/>
        <end position="1597"/>
    </location>
</feature>
<dbReference type="GO" id="GO:0005886">
    <property type="term" value="C:plasma membrane"/>
    <property type="evidence" value="ECO:0007669"/>
    <property type="project" value="UniProtKB-SubCell"/>
</dbReference>
<feature type="compositionally biased region" description="Polar residues" evidence="5">
    <location>
        <begin position="603"/>
        <end position="620"/>
    </location>
</feature>
<evidence type="ECO:0000256" key="5">
    <source>
        <dbReference type="SAM" id="MobiDB-lite"/>
    </source>
</evidence>
<feature type="region of interest" description="Disordered" evidence="5">
    <location>
        <begin position="167"/>
        <end position="186"/>
    </location>
</feature>
<keyword evidence="6" id="KW-0675">Receptor</keyword>
<keyword evidence="4" id="KW-0677">Repeat</keyword>
<feature type="compositionally biased region" description="Basic and acidic residues" evidence="5">
    <location>
        <begin position="85"/>
        <end position="98"/>
    </location>
</feature>
<comment type="caution">
    <text evidence="6">The sequence shown here is derived from an EMBL/GenBank/DDBJ whole genome shotgun (WGS) entry which is preliminary data.</text>
</comment>
<feature type="region of interest" description="Disordered" evidence="5">
    <location>
        <begin position="1000"/>
        <end position="1023"/>
    </location>
</feature>
<feature type="compositionally biased region" description="Low complexity" evidence="5">
    <location>
        <begin position="643"/>
        <end position="659"/>
    </location>
</feature>
<feature type="region of interest" description="Disordered" evidence="5">
    <location>
        <begin position="37"/>
        <end position="122"/>
    </location>
</feature>
<keyword evidence="3" id="KW-0433">Leucine-rich repeat</keyword>
<feature type="compositionally biased region" description="Polar residues" evidence="5">
    <location>
        <begin position="369"/>
        <end position="399"/>
    </location>
</feature>
<evidence type="ECO:0000256" key="4">
    <source>
        <dbReference type="ARBA" id="ARBA00022737"/>
    </source>
</evidence>
<feature type="compositionally biased region" description="Low complexity" evidence="5">
    <location>
        <begin position="775"/>
        <end position="796"/>
    </location>
</feature>
<feature type="compositionally biased region" description="Low complexity" evidence="5">
    <location>
        <begin position="358"/>
        <end position="368"/>
    </location>
</feature>
<feature type="region of interest" description="Disordered" evidence="5">
    <location>
        <begin position="305"/>
        <end position="429"/>
    </location>
</feature>
<dbReference type="Gene3D" id="3.80.10.10">
    <property type="entry name" value="Ribonuclease Inhibitor"/>
    <property type="match status" value="2"/>
</dbReference>
<dbReference type="EMBL" id="CAICTM010000290">
    <property type="protein sequence ID" value="CAB9507067.1"/>
    <property type="molecule type" value="Genomic_DNA"/>
</dbReference>
<protein>
    <submittedName>
        <fullName evidence="6">LRR receptor-like serine threonine-protein kinase</fullName>
    </submittedName>
</protein>
<feature type="compositionally biased region" description="Polar residues" evidence="5">
    <location>
        <begin position="311"/>
        <end position="350"/>
    </location>
</feature>
<feature type="compositionally biased region" description="Low complexity" evidence="5">
    <location>
        <begin position="236"/>
        <end position="250"/>
    </location>
</feature>
<keyword evidence="6" id="KW-0418">Kinase</keyword>
<accession>A0A9N8DQW7</accession>
<feature type="region of interest" description="Disordered" evidence="5">
    <location>
        <begin position="775"/>
        <end position="805"/>
    </location>
</feature>
<keyword evidence="7" id="KW-1185">Reference proteome</keyword>
<dbReference type="Proteomes" id="UP001153069">
    <property type="component" value="Unassembled WGS sequence"/>
</dbReference>
<keyword evidence="2" id="KW-0472">Membrane</keyword>
<feature type="compositionally biased region" description="Low complexity" evidence="5">
    <location>
        <begin position="106"/>
        <end position="122"/>
    </location>
</feature>
<dbReference type="GO" id="GO:0016301">
    <property type="term" value="F:kinase activity"/>
    <property type="evidence" value="ECO:0007669"/>
    <property type="project" value="UniProtKB-KW"/>
</dbReference>
<evidence type="ECO:0000256" key="3">
    <source>
        <dbReference type="ARBA" id="ARBA00022614"/>
    </source>
</evidence>
<sequence>MDSSRNNINPRAMLEPQVSVARVAVSAQQDYEISKQMGAMQASQAVRSSLLNTRSSTTSAGGGRPSLPKRNSSEVEEPAAVARVGRHDDYQAAKRESVVDSVPLPRQSNGSGGRNSASRMSTSSAAVAATDVAIMDISEIEPSMVARVGRHDDYQASKRESIVDSIPLPRHSNVSGGRNSTARSSNGSLAMAAADAAMRDISEIEPTVVARVDRHDDYQAAKRESVVDSVPLPRQSNSSGGRNSASRMSTSSVAVAAADAVMRDISEIEPTMVARVDRHDDYQAAKRESVASLDMQVKANLLAAGQRGSGYRNSNRDSITSSLPSLTTMRRASSQQSEPQSVVKLHQSTLLEEPPMDASATTATTRSSVHQNSAARRTSNAAMDSSARSSILVNSNRTIAASHGGPRRTSSGDGMEPTAMVRGNAMDIDVSIRREQDARATSGDDMAALIPTMRKAAEEAQRRGDVEDSNKLPEGSTRDDNNRGARRTHSGDSTLEPTSVVKMQDGSVVENRGNTRRTYSGDSLEPTSSVGRMQDGSAMDSRRSAKRTNSGDGMEPPSMVAMQDGSTVAASTRRTHSDDGLEAMPMVAVGIADTTMDSSRASTAATSIQQRGRRNTSATQVEADDQIKAGLRNSRMSATVVGASSVSAASRRSTAPPKAADADARVKAGLRNSRMSATPGAVAVGAVSVTNQNNNTQEVKNTGSITPPTLSQAESDSRVKAGLRNARISGAAFGSVSVGTASDISSAGSLSPPALTQAESDARVKAGLRNSRFSASTAGASSVGTVSDVGSTGSITPPKLTQAESDSRVKAGLRNARHSLATPGAVPVGAINVSNSNQEEVGFLTPPNMTQAESDSRVKAGLRQSRLSAPAGMLVGAANIMNDNSSKSVNQVEADAQIKAGLRRSRPSVISETSPLYEDGGTPTSTRASGTAATLDQDARLKRGLRNSVGPGTLVGALAVTPESKGRGLGASNRASLTPGASPGLRLTEGEMAKFAGLRTSGRTPDRAAAASYDDDAATPGASPRLRLTEDEMAKFGGLRAARTPDRSAECSLDDGGFQSTGDTLAGAYDGTVNEVVAMEKARLFGQSFDDTIGNLAPESNEVAVAPRSFYEDEPRDAVSQDDAPKHQTSYVQVVQPAGLNGGDLLEVEAGKGNVNRLWCILFVVVVIAVIIVAAVLGAKDSSGETSTEAPTEAPKQTDPSFFSLSETFPNSTLLPVTVKAIESQSGRSPQVQAFRWLTEDPNLSDYVEAKRLQRFALATFFYSVNGEEPGGPLANWLVYETHECEWFSNAPQEFEVCRGFAAEFDGSSPFAHFDYVSLVLSGASDIQYQVKGMLVPELALLTSLQRLDLGLQKLRGSIPSELGLLSSTLQDVILYDNALTGTVPSVLFEYVHKLWISHNGFSRSTIPTSVGLNTNLRSAFLISCSLTGGIPAEIFQSKASLSMLYLQQNQLESSLPTEIGMATSLSEFRLMENRVTGQIPSEIGMLSRMTRFGLALNRLTGQIPSELGNMEQLRILNIGGNRLRGTLVSELAKLRQLRELKLSWPTVAADFRNRNLEGTIPVEYFVTRESEVNDTGGLRRLQSNDTEPPISDATGNASQVIEPTFPHLGSFWLSDTKITGTFPSELAFLLKLTSIRMAENRQMTPVFLPTELGLLAGLDELDLAEINLQSTIPSELGRLAQLTTLKLQNNELTGKIPEELSALTNLEWFQVDGNVDLTGSVPQNLCGVEIRGIGCAGDTVRDGGETFLCGCECPPCA</sequence>
<organism evidence="6 7">
    <name type="scientific">Seminavis robusta</name>
    <dbReference type="NCBI Taxonomy" id="568900"/>
    <lineage>
        <taxon>Eukaryota</taxon>
        <taxon>Sar</taxon>
        <taxon>Stramenopiles</taxon>
        <taxon>Ochrophyta</taxon>
        <taxon>Bacillariophyta</taxon>
        <taxon>Bacillariophyceae</taxon>
        <taxon>Bacillariophycidae</taxon>
        <taxon>Naviculales</taxon>
        <taxon>Naviculaceae</taxon>
        <taxon>Seminavis</taxon>
    </lineage>
</organism>
<dbReference type="InterPro" id="IPR001611">
    <property type="entry name" value="Leu-rich_rpt"/>
</dbReference>
<dbReference type="PANTHER" id="PTHR48057:SF7">
    <property type="entry name" value="LEUCINE-RICH REPEAT SERINE_THREONINE-PROTEIN KINASE 1"/>
    <property type="match status" value="1"/>
</dbReference>
<feature type="region of interest" description="Disordered" evidence="5">
    <location>
        <begin position="603"/>
        <end position="622"/>
    </location>
</feature>
<dbReference type="Pfam" id="PF00560">
    <property type="entry name" value="LRR_1"/>
    <property type="match status" value="1"/>
</dbReference>
<evidence type="ECO:0000256" key="1">
    <source>
        <dbReference type="ARBA" id="ARBA00004236"/>
    </source>
</evidence>
<dbReference type="InterPro" id="IPR052595">
    <property type="entry name" value="LRRC69/RLP"/>
</dbReference>
<dbReference type="FunFam" id="3.80.10.10:FF:000383">
    <property type="entry name" value="Leucine-rich repeat receptor protein kinase EMS1"/>
    <property type="match status" value="1"/>
</dbReference>
<name>A0A9N8DQW7_9STRA</name>
<keyword evidence="2" id="KW-1003">Cell membrane</keyword>
<feature type="region of interest" description="Disordered" evidence="5">
    <location>
        <begin position="643"/>
        <end position="662"/>
    </location>
</feature>
<comment type="subcellular location">
    <subcellularLocation>
        <location evidence="1">Cell membrane</location>
    </subcellularLocation>
</comment>